<dbReference type="AlphaFoldDB" id="A0AA88QV41"/>
<evidence type="ECO:0000313" key="3">
    <source>
        <dbReference type="EMBL" id="KAK2968291.1"/>
    </source>
</evidence>
<comment type="caution">
    <text evidence="3">The sequence shown here is derived from an EMBL/GenBank/DDBJ whole genome shotgun (WGS) entry which is preliminary data.</text>
</comment>
<evidence type="ECO:0000313" key="4">
    <source>
        <dbReference type="Proteomes" id="UP001187471"/>
    </source>
</evidence>
<feature type="transmembrane region" description="Helical" evidence="1">
    <location>
        <begin position="32"/>
        <end position="55"/>
    </location>
</feature>
<reference evidence="3" key="1">
    <citation type="submission" date="2022-12" db="EMBL/GenBank/DDBJ databases">
        <title>Draft genome assemblies for two species of Escallonia (Escalloniales).</title>
        <authorList>
            <person name="Chanderbali A."/>
            <person name="Dervinis C."/>
            <person name="Anghel I."/>
            <person name="Soltis D."/>
            <person name="Soltis P."/>
            <person name="Zapata F."/>
        </authorList>
    </citation>
    <scope>NUCLEOTIDE SEQUENCE</scope>
    <source>
        <strain evidence="3">UCBG92.1500</strain>
        <tissue evidence="3">Leaf</tissue>
    </source>
</reference>
<sequence length="169" mass="19336">MSIWSTMKVFKVHRGSTASFADRNMKFHEVQILLVFKKTLMILVIMKFIFMVLYVNDILEGSINLGLLRKRKEFLPDNVLMKDLGDVFSVIGIEIHHESKRGSPSQQAYIQKVLHRFKNQTCSLGDAPIAKGDTLNKCQCPENDFECEEIKKVLNNASPMGILMYAHET</sequence>
<accession>A0AA88QV41</accession>
<protein>
    <recommendedName>
        <fullName evidence="2">Reverse transcriptase Ty1/copia-type domain-containing protein</fullName>
    </recommendedName>
</protein>
<keyword evidence="4" id="KW-1185">Reference proteome</keyword>
<dbReference type="Pfam" id="PF07727">
    <property type="entry name" value="RVT_2"/>
    <property type="match status" value="1"/>
</dbReference>
<evidence type="ECO:0000259" key="2">
    <source>
        <dbReference type="Pfam" id="PF07727"/>
    </source>
</evidence>
<name>A0AA88QV41_9ASTE</name>
<dbReference type="Proteomes" id="UP001187471">
    <property type="component" value="Unassembled WGS sequence"/>
</dbReference>
<keyword evidence="1" id="KW-0472">Membrane</keyword>
<dbReference type="EMBL" id="JAVXUO010002923">
    <property type="protein sequence ID" value="KAK2968291.1"/>
    <property type="molecule type" value="Genomic_DNA"/>
</dbReference>
<feature type="domain" description="Reverse transcriptase Ty1/copia-type" evidence="2">
    <location>
        <begin position="49"/>
        <end position="128"/>
    </location>
</feature>
<gene>
    <name evidence="3" type="ORF">RJ640_016223</name>
</gene>
<proteinExistence type="predicted"/>
<organism evidence="3 4">
    <name type="scientific">Escallonia rubra</name>
    <dbReference type="NCBI Taxonomy" id="112253"/>
    <lineage>
        <taxon>Eukaryota</taxon>
        <taxon>Viridiplantae</taxon>
        <taxon>Streptophyta</taxon>
        <taxon>Embryophyta</taxon>
        <taxon>Tracheophyta</taxon>
        <taxon>Spermatophyta</taxon>
        <taxon>Magnoliopsida</taxon>
        <taxon>eudicotyledons</taxon>
        <taxon>Gunneridae</taxon>
        <taxon>Pentapetalae</taxon>
        <taxon>asterids</taxon>
        <taxon>campanulids</taxon>
        <taxon>Escalloniales</taxon>
        <taxon>Escalloniaceae</taxon>
        <taxon>Escallonia</taxon>
    </lineage>
</organism>
<evidence type="ECO:0000256" key="1">
    <source>
        <dbReference type="SAM" id="Phobius"/>
    </source>
</evidence>
<keyword evidence="1" id="KW-1133">Transmembrane helix</keyword>
<keyword evidence="1" id="KW-0812">Transmembrane</keyword>
<dbReference type="InterPro" id="IPR013103">
    <property type="entry name" value="RVT_2"/>
</dbReference>